<organism evidence="2 3">
    <name type="scientific">Marinomonas phaeophyticola</name>
    <dbReference type="NCBI Taxonomy" id="3004091"/>
    <lineage>
        <taxon>Bacteria</taxon>
        <taxon>Pseudomonadati</taxon>
        <taxon>Pseudomonadota</taxon>
        <taxon>Gammaproteobacteria</taxon>
        <taxon>Oceanospirillales</taxon>
        <taxon>Oceanospirillaceae</taxon>
        <taxon>Marinomonas</taxon>
    </lineage>
</organism>
<keyword evidence="1" id="KW-0472">Membrane</keyword>
<name>A0ABT4JWG1_9GAMM</name>
<dbReference type="Proteomes" id="UP001149719">
    <property type="component" value="Unassembled WGS sequence"/>
</dbReference>
<dbReference type="RefSeq" id="WP_269125525.1">
    <property type="nucleotide sequence ID" value="NZ_JAPUBN010000016.1"/>
</dbReference>
<keyword evidence="3" id="KW-1185">Reference proteome</keyword>
<protein>
    <submittedName>
        <fullName evidence="2">Uncharacterized protein</fullName>
    </submittedName>
</protein>
<reference evidence="2" key="1">
    <citation type="submission" date="2022-12" db="EMBL/GenBank/DDBJ databases">
        <title>Marinomonas 15G1-11 sp. nov, isolated from marine algae.</title>
        <authorList>
            <person name="Butt M."/>
            <person name="Choi D.G."/>
            <person name="Kim J.M."/>
            <person name="Lee J.K."/>
            <person name="Baek J.H."/>
            <person name="Jeon C.O."/>
        </authorList>
    </citation>
    <scope>NUCLEOTIDE SEQUENCE</scope>
    <source>
        <strain evidence="2">15G1-11</strain>
    </source>
</reference>
<proteinExistence type="predicted"/>
<dbReference type="EMBL" id="JAPUBN010000016">
    <property type="protein sequence ID" value="MCZ2722133.1"/>
    <property type="molecule type" value="Genomic_DNA"/>
</dbReference>
<gene>
    <name evidence="2" type="ORF">O1D97_10855</name>
</gene>
<accession>A0ABT4JWG1</accession>
<evidence type="ECO:0000313" key="3">
    <source>
        <dbReference type="Proteomes" id="UP001149719"/>
    </source>
</evidence>
<keyword evidence="1" id="KW-1133">Transmembrane helix</keyword>
<sequence>MNLIISVAACFLILVGLLLFYIKFSQQMPYYRVNKNYCLRLLEHAILGDLPIADWHFFIGVTITHSAQLDTLRQQCEVIDEQYVTGSHLVNSQSCVLFSLEGKKELSSLLDEWRFKVDFDI</sequence>
<keyword evidence="1" id="KW-0812">Transmembrane</keyword>
<evidence type="ECO:0000256" key="1">
    <source>
        <dbReference type="SAM" id="Phobius"/>
    </source>
</evidence>
<feature type="transmembrane region" description="Helical" evidence="1">
    <location>
        <begin position="6"/>
        <end position="22"/>
    </location>
</feature>
<evidence type="ECO:0000313" key="2">
    <source>
        <dbReference type="EMBL" id="MCZ2722133.1"/>
    </source>
</evidence>
<comment type="caution">
    <text evidence="2">The sequence shown here is derived from an EMBL/GenBank/DDBJ whole genome shotgun (WGS) entry which is preliminary data.</text>
</comment>